<keyword evidence="10" id="KW-0238">DNA-binding</keyword>
<organism evidence="10 11">
    <name type="scientific">Bradyrhizobium canariense</name>
    <dbReference type="NCBI Taxonomy" id="255045"/>
    <lineage>
        <taxon>Bacteria</taxon>
        <taxon>Pseudomonadati</taxon>
        <taxon>Pseudomonadota</taxon>
        <taxon>Alphaproteobacteria</taxon>
        <taxon>Hyphomicrobiales</taxon>
        <taxon>Nitrobacteraceae</taxon>
        <taxon>Bradyrhizobium</taxon>
    </lineage>
</organism>
<dbReference type="SUPFAM" id="SSF52540">
    <property type="entry name" value="P-loop containing nucleoside triphosphate hydrolases"/>
    <property type="match status" value="1"/>
</dbReference>
<gene>
    <name evidence="10" type="ORF">SAMN05444158_4324</name>
</gene>
<name>A0A1H1XH88_9BRAD</name>
<keyword evidence="11" id="KW-1185">Reference proteome</keyword>
<keyword evidence="5 7" id="KW-0472">Membrane</keyword>
<dbReference type="InterPro" id="IPR051539">
    <property type="entry name" value="T4SS-coupling_protein"/>
</dbReference>
<dbReference type="InterPro" id="IPR019476">
    <property type="entry name" value="T4SS_TraD_DNA-bd"/>
</dbReference>
<sequence>MSKHLRIISFIAAISCFALSEGAYQVGFDLWPPDATMADGTTTPFRSADLEACLKGRTMAWLGDRSGDLYWRNCQRQLSQYRALDRFEIRFWMAISFGLLGFASLSMFALALRFDSPLLKVLRGARLQAGSRGLKAFAQACAAECRIHGEGISLVPTVPLSREREARHFLILGSVGGGKTQTMLHLIGEAIIRGDGVLVLDTKGDMMGGLPAEGEPLLVAPHDKRSLVWDIAADCSIKQDARELAARFIPRSSDPMWSEAAQEIFVGCIAYLQATRGRNWGWSDLEAVVTADIDQFAAFARDHNPNAIRLLAQPDSKTTLSILTTFQTHMRIVSVLADAWSNPSAARFSIRAWLHSPVPYRPLILQHDPGYPELSRIWIGSMLGLLASAVGSPTLRESRERRVWLFLDEFPQLPPIKQFPTFLELGRSKGIAVVIGAQDTAQIRAVYGQDQAKSWFGMTGTKIITRINASEAAEDISRLIGEQEVERRTRSSTRAGGKTSVTESVHRETRRVVTASELASRLGPTKDGVRVLLLGLGEAVYELELPYISLQMRREPIMPADWTHTSPSMSPKQINGKAKPEALPPSSSRLTKDLADRIRETRR</sequence>
<dbReference type="PANTHER" id="PTHR37937:SF1">
    <property type="entry name" value="CONJUGATIVE TRANSFER: DNA TRANSPORT"/>
    <property type="match status" value="1"/>
</dbReference>
<comment type="subcellular location">
    <subcellularLocation>
        <location evidence="1">Cell membrane</location>
        <topology evidence="1">Multi-pass membrane protein</topology>
    </subcellularLocation>
</comment>
<evidence type="ECO:0000256" key="3">
    <source>
        <dbReference type="ARBA" id="ARBA00022692"/>
    </source>
</evidence>
<keyword evidence="2" id="KW-1003">Cell membrane</keyword>
<dbReference type="Gene3D" id="3.40.50.300">
    <property type="entry name" value="P-loop containing nucleotide triphosphate hydrolases"/>
    <property type="match status" value="2"/>
</dbReference>
<evidence type="ECO:0000256" key="4">
    <source>
        <dbReference type="ARBA" id="ARBA00022989"/>
    </source>
</evidence>
<keyword evidence="8" id="KW-0732">Signal</keyword>
<reference evidence="11" key="1">
    <citation type="submission" date="2016-10" db="EMBL/GenBank/DDBJ databases">
        <authorList>
            <person name="Varghese N."/>
            <person name="Submissions S."/>
        </authorList>
    </citation>
    <scope>NUCLEOTIDE SEQUENCE [LARGE SCALE GENOMIC DNA]</scope>
    <source>
        <strain evidence="11">GAS369</strain>
    </source>
</reference>
<dbReference type="CDD" id="cd01127">
    <property type="entry name" value="TrwB_TraG_TraD_VirD4"/>
    <property type="match status" value="1"/>
</dbReference>
<evidence type="ECO:0000256" key="1">
    <source>
        <dbReference type="ARBA" id="ARBA00004651"/>
    </source>
</evidence>
<evidence type="ECO:0000256" key="7">
    <source>
        <dbReference type="SAM" id="Phobius"/>
    </source>
</evidence>
<dbReference type="EMBL" id="LT629750">
    <property type="protein sequence ID" value="SDT08597.1"/>
    <property type="molecule type" value="Genomic_DNA"/>
</dbReference>
<evidence type="ECO:0000256" key="6">
    <source>
        <dbReference type="SAM" id="MobiDB-lite"/>
    </source>
</evidence>
<evidence type="ECO:0000313" key="10">
    <source>
        <dbReference type="EMBL" id="SDT08597.1"/>
    </source>
</evidence>
<feature type="compositionally biased region" description="Basic and acidic residues" evidence="6">
    <location>
        <begin position="590"/>
        <end position="603"/>
    </location>
</feature>
<feature type="chain" id="PRO_5009265526" evidence="8">
    <location>
        <begin position="21"/>
        <end position="603"/>
    </location>
</feature>
<evidence type="ECO:0000313" key="11">
    <source>
        <dbReference type="Proteomes" id="UP000243904"/>
    </source>
</evidence>
<proteinExistence type="predicted"/>
<accession>A0A1H1XH88</accession>
<dbReference type="AlphaFoldDB" id="A0A1H1XH88"/>
<evidence type="ECO:0000256" key="5">
    <source>
        <dbReference type="ARBA" id="ARBA00023136"/>
    </source>
</evidence>
<feature type="signal peptide" evidence="8">
    <location>
        <begin position="1"/>
        <end position="20"/>
    </location>
</feature>
<feature type="region of interest" description="Disordered" evidence="6">
    <location>
        <begin position="484"/>
        <end position="508"/>
    </location>
</feature>
<dbReference type="Pfam" id="PF10412">
    <property type="entry name" value="TrwB_AAD_bind"/>
    <property type="match status" value="1"/>
</dbReference>
<dbReference type="GO" id="GO:0005886">
    <property type="term" value="C:plasma membrane"/>
    <property type="evidence" value="ECO:0007669"/>
    <property type="project" value="UniProtKB-SubCell"/>
</dbReference>
<evidence type="ECO:0000256" key="8">
    <source>
        <dbReference type="SAM" id="SignalP"/>
    </source>
</evidence>
<protein>
    <submittedName>
        <fullName evidence="10">Type IV secretion-system coupling protein DNA-binding domain-containing protein</fullName>
    </submittedName>
</protein>
<dbReference type="InterPro" id="IPR027417">
    <property type="entry name" value="P-loop_NTPase"/>
</dbReference>
<keyword evidence="3 7" id="KW-0812">Transmembrane</keyword>
<dbReference type="Proteomes" id="UP000243904">
    <property type="component" value="Chromosome I"/>
</dbReference>
<feature type="domain" description="Type IV secretion system coupling protein TraD DNA-binding" evidence="9">
    <location>
        <begin position="155"/>
        <end position="519"/>
    </location>
</feature>
<feature type="compositionally biased region" description="Polar residues" evidence="6">
    <location>
        <begin position="563"/>
        <end position="573"/>
    </location>
</feature>
<evidence type="ECO:0000259" key="9">
    <source>
        <dbReference type="Pfam" id="PF10412"/>
    </source>
</evidence>
<evidence type="ECO:0000256" key="2">
    <source>
        <dbReference type="ARBA" id="ARBA00022475"/>
    </source>
</evidence>
<feature type="region of interest" description="Disordered" evidence="6">
    <location>
        <begin position="561"/>
        <end position="603"/>
    </location>
</feature>
<dbReference type="GO" id="GO:0003677">
    <property type="term" value="F:DNA binding"/>
    <property type="evidence" value="ECO:0007669"/>
    <property type="project" value="UniProtKB-KW"/>
</dbReference>
<dbReference type="PANTHER" id="PTHR37937">
    <property type="entry name" value="CONJUGATIVE TRANSFER: DNA TRANSPORT"/>
    <property type="match status" value="1"/>
</dbReference>
<feature type="transmembrane region" description="Helical" evidence="7">
    <location>
        <begin position="91"/>
        <end position="112"/>
    </location>
</feature>
<keyword evidence="4 7" id="KW-1133">Transmembrane helix</keyword>